<keyword evidence="2" id="KW-1185">Reference proteome</keyword>
<dbReference type="RefSeq" id="WP_380900224.1">
    <property type="nucleotide sequence ID" value="NZ_JBHUEG010000002.1"/>
</dbReference>
<evidence type="ECO:0000313" key="1">
    <source>
        <dbReference type="EMBL" id="MFD2546438.1"/>
    </source>
</evidence>
<comment type="caution">
    <text evidence="1">The sequence shown here is derived from an EMBL/GenBank/DDBJ whole genome shotgun (WGS) entry which is preliminary data.</text>
</comment>
<reference evidence="2" key="1">
    <citation type="journal article" date="2019" name="Int. J. Syst. Evol. Microbiol.">
        <title>The Global Catalogue of Microorganisms (GCM) 10K type strain sequencing project: providing services to taxonomists for standard genome sequencing and annotation.</title>
        <authorList>
            <consortium name="The Broad Institute Genomics Platform"/>
            <consortium name="The Broad Institute Genome Sequencing Center for Infectious Disease"/>
            <person name="Wu L."/>
            <person name="Ma J."/>
        </authorList>
    </citation>
    <scope>NUCLEOTIDE SEQUENCE [LARGE SCALE GENOMIC DNA]</scope>
    <source>
        <strain evidence="2">KCTC 42662</strain>
    </source>
</reference>
<accession>A0ABW5KED3</accession>
<organism evidence="1 2">
    <name type="scientific">Sphingobacterium suaedae</name>
    <dbReference type="NCBI Taxonomy" id="1686402"/>
    <lineage>
        <taxon>Bacteria</taxon>
        <taxon>Pseudomonadati</taxon>
        <taxon>Bacteroidota</taxon>
        <taxon>Sphingobacteriia</taxon>
        <taxon>Sphingobacteriales</taxon>
        <taxon>Sphingobacteriaceae</taxon>
        <taxon>Sphingobacterium</taxon>
    </lineage>
</organism>
<proteinExistence type="predicted"/>
<name>A0ABW5KED3_9SPHI</name>
<protein>
    <submittedName>
        <fullName evidence="1">Uncharacterized protein</fullName>
    </submittedName>
</protein>
<gene>
    <name evidence="1" type="ORF">ACFSR5_02130</name>
</gene>
<evidence type="ECO:0000313" key="2">
    <source>
        <dbReference type="Proteomes" id="UP001597545"/>
    </source>
</evidence>
<dbReference type="EMBL" id="JBHULR010000001">
    <property type="protein sequence ID" value="MFD2546438.1"/>
    <property type="molecule type" value="Genomic_DNA"/>
</dbReference>
<dbReference type="Proteomes" id="UP001597545">
    <property type="component" value="Unassembled WGS sequence"/>
</dbReference>
<sequence length="44" mass="4989">MTHTIFTDTNVVLTEKIEVSIEFSFRNKQASSSFGTTNLTIEHL</sequence>